<dbReference type="InterPro" id="IPR010920">
    <property type="entry name" value="LSM_dom_sf"/>
</dbReference>
<name>A0A8J2SNK2_9STRA</name>
<organism evidence="6 7">
    <name type="scientific">Pelagomonas calceolata</name>
    <dbReference type="NCBI Taxonomy" id="35677"/>
    <lineage>
        <taxon>Eukaryota</taxon>
        <taxon>Sar</taxon>
        <taxon>Stramenopiles</taxon>
        <taxon>Ochrophyta</taxon>
        <taxon>Pelagophyceae</taxon>
        <taxon>Pelagomonadales</taxon>
        <taxon>Pelagomonadaceae</taxon>
        <taxon>Pelagomonas</taxon>
    </lineage>
</organism>
<keyword evidence="2" id="KW-0812">Transmembrane</keyword>
<evidence type="ECO:0000313" key="7">
    <source>
        <dbReference type="Proteomes" id="UP000789595"/>
    </source>
</evidence>
<evidence type="ECO:0000256" key="1">
    <source>
        <dbReference type="ARBA" id="ARBA00004370"/>
    </source>
</evidence>
<dbReference type="Gene3D" id="2.30.30.60">
    <property type="match status" value="1"/>
</dbReference>
<dbReference type="PANTHER" id="PTHR30566">
    <property type="entry name" value="YNAI-RELATED MECHANOSENSITIVE ION CHANNEL"/>
    <property type="match status" value="1"/>
</dbReference>
<keyword evidence="7" id="KW-1185">Reference proteome</keyword>
<dbReference type="Pfam" id="PF00924">
    <property type="entry name" value="MS_channel_2nd"/>
    <property type="match status" value="1"/>
</dbReference>
<comment type="caution">
    <text evidence="6">The sequence shown here is derived from an EMBL/GenBank/DDBJ whole genome shotgun (WGS) entry which is preliminary data.</text>
</comment>
<dbReference type="Proteomes" id="UP000789595">
    <property type="component" value="Unassembled WGS sequence"/>
</dbReference>
<dbReference type="EMBL" id="CAKKNE010000005">
    <property type="protein sequence ID" value="CAH0375878.1"/>
    <property type="molecule type" value="Genomic_DNA"/>
</dbReference>
<evidence type="ECO:0000256" key="4">
    <source>
        <dbReference type="ARBA" id="ARBA00023136"/>
    </source>
</evidence>
<dbReference type="GO" id="GO:0055085">
    <property type="term" value="P:transmembrane transport"/>
    <property type="evidence" value="ECO:0007669"/>
    <property type="project" value="InterPro"/>
</dbReference>
<proteinExistence type="predicted"/>
<sequence length="151" mass="17029">MFGDVAGIVTQMGWFDTKIRLYSERTVVVPNGQIMGVPLVNFSRMRWGQYKTELRLRLEDVSRVEQTIANLKEALAPHVITNGRNLWVHWRRIDKDALVVVVDVKLPYPGGSTAYYDAVGQCNVLIAKAIQDAGAELCLPTSRRVDIKKTE</sequence>
<keyword evidence="4" id="KW-0472">Membrane</keyword>
<dbReference type="GO" id="GO:0016020">
    <property type="term" value="C:membrane"/>
    <property type="evidence" value="ECO:0007669"/>
    <property type="project" value="UniProtKB-SubCell"/>
</dbReference>
<accession>A0A8J2SNK2</accession>
<reference evidence="6" key="1">
    <citation type="submission" date="2021-11" db="EMBL/GenBank/DDBJ databases">
        <authorList>
            <consortium name="Genoscope - CEA"/>
            <person name="William W."/>
        </authorList>
    </citation>
    <scope>NUCLEOTIDE SEQUENCE</scope>
</reference>
<dbReference type="AlphaFoldDB" id="A0A8J2SNK2"/>
<dbReference type="PANTHER" id="PTHR30566:SF5">
    <property type="entry name" value="MECHANOSENSITIVE ION CHANNEL PROTEIN 1, MITOCHONDRIAL-RELATED"/>
    <property type="match status" value="1"/>
</dbReference>
<gene>
    <name evidence="6" type="ORF">PECAL_5P04260</name>
</gene>
<dbReference type="OrthoDB" id="44946at2759"/>
<dbReference type="InterPro" id="IPR023408">
    <property type="entry name" value="MscS_beta-dom_sf"/>
</dbReference>
<keyword evidence="3" id="KW-1133">Transmembrane helix</keyword>
<dbReference type="InterPro" id="IPR006685">
    <property type="entry name" value="MscS_channel_2nd"/>
</dbReference>
<evidence type="ECO:0000259" key="5">
    <source>
        <dbReference type="Pfam" id="PF00924"/>
    </source>
</evidence>
<evidence type="ECO:0000256" key="2">
    <source>
        <dbReference type="ARBA" id="ARBA00022692"/>
    </source>
</evidence>
<protein>
    <recommendedName>
        <fullName evidence="5">Mechanosensitive ion channel MscS domain-containing protein</fullName>
    </recommendedName>
</protein>
<comment type="subcellular location">
    <subcellularLocation>
        <location evidence="1">Membrane</location>
    </subcellularLocation>
</comment>
<feature type="domain" description="Mechanosensitive ion channel MscS" evidence="5">
    <location>
        <begin position="2"/>
        <end position="44"/>
    </location>
</feature>
<evidence type="ECO:0000256" key="3">
    <source>
        <dbReference type="ARBA" id="ARBA00022989"/>
    </source>
</evidence>
<dbReference type="SUPFAM" id="SSF50182">
    <property type="entry name" value="Sm-like ribonucleoproteins"/>
    <property type="match status" value="1"/>
</dbReference>
<evidence type="ECO:0000313" key="6">
    <source>
        <dbReference type="EMBL" id="CAH0375878.1"/>
    </source>
</evidence>